<reference evidence="8" key="1">
    <citation type="journal article" date="2014" name="Front. Microbiol.">
        <title>High frequency of phylogenetically diverse reductive dehalogenase-homologous genes in deep subseafloor sedimentary metagenomes.</title>
        <authorList>
            <person name="Kawai M."/>
            <person name="Futagami T."/>
            <person name="Toyoda A."/>
            <person name="Takaki Y."/>
            <person name="Nishi S."/>
            <person name="Hori S."/>
            <person name="Arai W."/>
            <person name="Tsubouchi T."/>
            <person name="Morono Y."/>
            <person name="Uchiyama I."/>
            <person name="Ito T."/>
            <person name="Fujiyama A."/>
            <person name="Inagaki F."/>
            <person name="Takami H."/>
        </authorList>
    </citation>
    <scope>NUCLEOTIDE SEQUENCE</scope>
    <source>
        <strain evidence="8">Expedition CK06-06</strain>
    </source>
</reference>
<protein>
    <recommendedName>
        <fullName evidence="7">Radical SAM core domain-containing protein</fullName>
    </recommendedName>
</protein>
<feature type="domain" description="Radical SAM core" evidence="7">
    <location>
        <begin position="96"/>
        <end position="310"/>
    </location>
</feature>
<evidence type="ECO:0000259" key="7">
    <source>
        <dbReference type="PROSITE" id="PS51918"/>
    </source>
</evidence>
<dbReference type="SFLD" id="SFLDS00029">
    <property type="entry name" value="Radical_SAM"/>
    <property type="match status" value="1"/>
</dbReference>
<dbReference type="EMBL" id="BARS01004751">
    <property type="protein sequence ID" value="GAF82944.1"/>
    <property type="molecule type" value="Genomic_DNA"/>
</dbReference>
<evidence type="ECO:0000256" key="6">
    <source>
        <dbReference type="ARBA" id="ARBA00023014"/>
    </source>
</evidence>
<dbReference type="GO" id="GO:0046872">
    <property type="term" value="F:metal ion binding"/>
    <property type="evidence" value="ECO:0007669"/>
    <property type="project" value="UniProtKB-KW"/>
</dbReference>
<organism evidence="8">
    <name type="scientific">marine sediment metagenome</name>
    <dbReference type="NCBI Taxonomy" id="412755"/>
    <lineage>
        <taxon>unclassified sequences</taxon>
        <taxon>metagenomes</taxon>
        <taxon>ecological metagenomes</taxon>
    </lineage>
</organism>
<evidence type="ECO:0000256" key="4">
    <source>
        <dbReference type="ARBA" id="ARBA00022723"/>
    </source>
</evidence>
<accession>X0SPG4</accession>
<dbReference type="InterPro" id="IPR016431">
    <property type="entry name" value="Pyrv-formate_lyase-activ_prd"/>
</dbReference>
<keyword evidence="4" id="KW-0479">Metal-binding</keyword>
<dbReference type="PANTHER" id="PTHR30352:SF5">
    <property type="entry name" value="PYRUVATE FORMATE-LYASE 1-ACTIVATING ENZYME"/>
    <property type="match status" value="1"/>
</dbReference>
<dbReference type="GO" id="GO:0051539">
    <property type="term" value="F:4 iron, 4 sulfur cluster binding"/>
    <property type="evidence" value="ECO:0007669"/>
    <property type="project" value="UniProtKB-KW"/>
</dbReference>
<dbReference type="PIRSF" id="PIRSF004869">
    <property type="entry name" value="PflX_prd"/>
    <property type="match status" value="1"/>
</dbReference>
<keyword evidence="5" id="KW-0408">Iron</keyword>
<dbReference type="InterPro" id="IPR013785">
    <property type="entry name" value="Aldolase_TIM"/>
</dbReference>
<keyword evidence="2" id="KW-0004">4Fe-4S</keyword>
<dbReference type="NCBIfam" id="TIGR04337">
    <property type="entry name" value="AmmeMemoSam_rS"/>
    <property type="match status" value="1"/>
</dbReference>
<comment type="caution">
    <text evidence="8">The sequence shown here is derived from an EMBL/GenBank/DDBJ whole genome shotgun (WGS) entry which is preliminary data.</text>
</comment>
<evidence type="ECO:0000256" key="2">
    <source>
        <dbReference type="ARBA" id="ARBA00022485"/>
    </source>
</evidence>
<proteinExistence type="predicted"/>
<keyword evidence="3" id="KW-0949">S-adenosyl-L-methionine</keyword>
<dbReference type="InterPro" id="IPR007197">
    <property type="entry name" value="rSAM"/>
</dbReference>
<keyword evidence="6" id="KW-0411">Iron-sulfur</keyword>
<dbReference type="PANTHER" id="PTHR30352">
    <property type="entry name" value="PYRUVATE FORMATE-LYASE-ACTIVATING ENZYME"/>
    <property type="match status" value="1"/>
</dbReference>
<evidence type="ECO:0000256" key="3">
    <source>
        <dbReference type="ARBA" id="ARBA00022691"/>
    </source>
</evidence>
<dbReference type="GO" id="GO:0003824">
    <property type="term" value="F:catalytic activity"/>
    <property type="evidence" value="ECO:0007669"/>
    <property type="project" value="InterPro"/>
</dbReference>
<dbReference type="InterPro" id="IPR027596">
    <property type="entry name" value="AmmeMemoSam_rS"/>
</dbReference>
<gene>
    <name evidence="8" type="ORF">S01H1_09289</name>
</gene>
<dbReference type="Gene3D" id="3.20.20.70">
    <property type="entry name" value="Aldolase class I"/>
    <property type="match status" value="1"/>
</dbReference>
<dbReference type="PROSITE" id="PS51918">
    <property type="entry name" value="RADICAL_SAM"/>
    <property type="match status" value="1"/>
</dbReference>
<dbReference type="InterPro" id="IPR058240">
    <property type="entry name" value="rSAM_sf"/>
</dbReference>
<evidence type="ECO:0000256" key="1">
    <source>
        <dbReference type="ARBA" id="ARBA00001966"/>
    </source>
</evidence>
<name>X0SPG4_9ZZZZ</name>
<evidence type="ECO:0000256" key="5">
    <source>
        <dbReference type="ARBA" id="ARBA00023004"/>
    </source>
</evidence>
<dbReference type="SUPFAM" id="SSF102114">
    <property type="entry name" value="Radical SAM enzymes"/>
    <property type="match status" value="1"/>
</dbReference>
<sequence>MNKLCWFTLFFIALFLVAGLAAEGVPVELKEAMFYKKLDKNNVQCQLCFRNCFIPDGKRGFCRNRENRAGKLYTLVYGKPSAVHVDPIEKEPAFHMLPGTSILCFGTAGCNFRCKFCHNWHLSQRSIEEMDYVYDLHPEEAVELAIKRKIPTLSFTYNEPISFYEYVYDIAKIAKKKDLKILWHSNGTINPEPLRELLKYTDAVTIDLKGFTEKFYKEASSAELAPVLRTLKIIKEEGIWLEIVNLVVPTLNDNSKDIRRMCMWIKGNLGKETPLHFSRFSPSYKLVRLPPTPISTLEKAYKIAREAGLEYVTVGNVPGHKYNSTFCPECNKRIIHRYHFEVMDNKVKNGKCQYCGHPVPGIWE</sequence>
<dbReference type="CDD" id="cd01335">
    <property type="entry name" value="Radical_SAM"/>
    <property type="match status" value="1"/>
</dbReference>
<dbReference type="Pfam" id="PF04055">
    <property type="entry name" value="Radical_SAM"/>
    <property type="match status" value="1"/>
</dbReference>
<comment type="cofactor">
    <cofactor evidence="1">
        <name>[4Fe-4S] cluster</name>
        <dbReference type="ChEBI" id="CHEBI:49883"/>
    </cofactor>
</comment>
<dbReference type="AlphaFoldDB" id="X0SPG4"/>
<evidence type="ECO:0000313" key="8">
    <source>
        <dbReference type="EMBL" id="GAF82944.1"/>
    </source>
</evidence>
<dbReference type="SFLD" id="SFLDG01101">
    <property type="entry name" value="Uncharacterised_Radical_SAM_Su"/>
    <property type="match status" value="1"/>
</dbReference>
<dbReference type="InterPro" id="IPR034457">
    <property type="entry name" value="Organic_radical-activating"/>
</dbReference>